<sequence length="581" mass="64041">MFPSAHHIQRALICSVLLCMTTAVMTRSSSTSDLKSKISGVEELLEEFRKQLQQDESDSREDEEDGDRCINGFNAAEERIIRASASIEQGAAFLSAPQRVFSWRDCAHACCSHPHCTSAIIQEDLKAPDDSLRCYLFNCTYRGRDVCSFSFQPGFSTYSRVNNSSRPREPGRGSTATESPSTSTGRPLYGIDEDESVMRGLDEPPRSDAGQDLVVQLPADWVVLDGRDSTDDHDIIHYEWALVKGDPSVKMKVTHPGLLKLSGLREGIYTFELTVTDMAGQKSSDNVSVSVLAPAPNAEVCTGHCSRYQFMCDDGCCIDIGYACDGKQHCPDRSDEDFCQNFDSGHKSNPPSKHGPDIQTEAEAQMPTQIQLHDLPKPKQHQHYGFISQDPCAVPPVVGPCTGVFPRWYYDSITGVCQHFQYGGCKGNHNNFLQKSDCENECIQKPSVTKPQGTATPLPSVKTYTSPIASVHKEKLQNPLTESQSSLPSSKLHLVLEGHPPPESGVFYCQSTRIYSTNQISLYFCVCVCFLKCHSVNVCRCNLTTGFGSDHQHSAVTDGGLQALVCASQTEESFASHHRRV</sequence>
<evidence type="ECO:0000259" key="17">
    <source>
        <dbReference type="PROSITE" id="PS50986"/>
    </source>
</evidence>
<dbReference type="PANTHER" id="PTHR46876:SF1">
    <property type="entry name" value="LOW-DENSITY LIPOPROTEIN RECEPTOR-RELATED PROTEIN 11"/>
    <property type="match status" value="1"/>
</dbReference>
<organism evidence="18 19">
    <name type="scientific">Cyprinus carpio</name>
    <name type="common">Common carp</name>
    <dbReference type="NCBI Taxonomy" id="7962"/>
    <lineage>
        <taxon>Eukaryota</taxon>
        <taxon>Metazoa</taxon>
        <taxon>Chordata</taxon>
        <taxon>Craniata</taxon>
        <taxon>Vertebrata</taxon>
        <taxon>Euteleostomi</taxon>
        <taxon>Actinopterygii</taxon>
        <taxon>Neopterygii</taxon>
        <taxon>Teleostei</taxon>
        <taxon>Ostariophysi</taxon>
        <taxon>Cypriniformes</taxon>
        <taxon>Cyprinidae</taxon>
        <taxon>Cyprininae</taxon>
        <taxon>Cyprinus</taxon>
    </lineage>
</organism>
<evidence type="ECO:0000256" key="14">
    <source>
        <dbReference type="SAM" id="MobiDB-lite"/>
    </source>
</evidence>
<dbReference type="Pfam" id="PF00057">
    <property type="entry name" value="Ldl_recept_a"/>
    <property type="match status" value="1"/>
</dbReference>
<dbReference type="PROSITE" id="PS50986">
    <property type="entry name" value="MANSC"/>
    <property type="match status" value="1"/>
</dbReference>
<dbReference type="Gene3D" id="4.10.400.10">
    <property type="entry name" value="Low-density Lipoprotein Receptor"/>
    <property type="match status" value="1"/>
</dbReference>
<dbReference type="PROSITE" id="PS50068">
    <property type="entry name" value="LDLRA_2"/>
    <property type="match status" value="1"/>
</dbReference>
<keyword evidence="4" id="KW-0812">Transmembrane</keyword>
<evidence type="ECO:0000313" key="19">
    <source>
        <dbReference type="Proteomes" id="UP000694427"/>
    </source>
</evidence>
<evidence type="ECO:0000256" key="8">
    <source>
        <dbReference type="ARBA" id="ARBA00023157"/>
    </source>
</evidence>
<proteinExistence type="inferred from homology"/>
<dbReference type="GO" id="GO:0016020">
    <property type="term" value="C:membrane"/>
    <property type="evidence" value="ECO:0007669"/>
    <property type="project" value="UniProtKB-SubCell"/>
</dbReference>
<dbReference type="InterPro" id="IPR035986">
    <property type="entry name" value="PKD_dom_sf"/>
</dbReference>
<evidence type="ECO:0000256" key="5">
    <source>
        <dbReference type="ARBA" id="ARBA00022729"/>
    </source>
</evidence>
<dbReference type="InterPro" id="IPR022409">
    <property type="entry name" value="PKD/Chitinase_dom"/>
</dbReference>
<dbReference type="InterPro" id="IPR036055">
    <property type="entry name" value="LDL_receptor-like_sf"/>
</dbReference>
<dbReference type="Gene3D" id="4.10.410.10">
    <property type="entry name" value="Pancreatic trypsin inhibitor Kunitz domain"/>
    <property type="match status" value="1"/>
</dbReference>
<dbReference type="Proteomes" id="UP000694427">
    <property type="component" value="Unplaced"/>
</dbReference>
<comment type="similarity">
    <text evidence="2">Belongs to the LDLR family.</text>
</comment>
<evidence type="ECO:0000256" key="11">
    <source>
        <dbReference type="ARBA" id="ARBA00074260"/>
    </source>
</evidence>
<feature type="compositionally biased region" description="Polar residues" evidence="14">
    <location>
        <begin position="174"/>
        <end position="185"/>
    </location>
</feature>
<feature type="coiled-coil region" evidence="13">
    <location>
        <begin position="38"/>
        <end position="65"/>
    </location>
</feature>
<accession>A0A8C1KWF2</accession>
<feature type="disulfide bond" evidence="12">
    <location>
        <begin position="312"/>
        <end position="330"/>
    </location>
</feature>
<evidence type="ECO:0000256" key="10">
    <source>
        <dbReference type="ARBA" id="ARBA00023180"/>
    </source>
</evidence>
<evidence type="ECO:0000256" key="9">
    <source>
        <dbReference type="ARBA" id="ARBA00023170"/>
    </source>
</evidence>
<feature type="disulfide bond" evidence="12">
    <location>
        <begin position="324"/>
        <end position="339"/>
    </location>
</feature>
<evidence type="ECO:0000256" key="6">
    <source>
        <dbReference type="ARBA" id="ARBA00022989"/>
    </source>
</evidence>
<feature type="region of interest" description="Disordered" evidence="14">
    <location>
        <begin position="160"/>
        <end position="190"/>
    </location>
</feature>
<dbReference type="SMART" id="SM00765">
    <property type="entry name" value="MANEC"/>
    <property type="match status" value="1"/>
</dbReference>
<dbReference type="SUPFAM" id="SSF57362">
    <property type="entry name" value="BPTI-like"/>
    <property type="match status" value="1"/>
</dbReference>
<feature type="domain" description="BPTI/Kunitz inhibitor" evidence="16">
    <location>
        <begin position="392"/>
        <end position="442"/>
    </location>
</feature>
<protein>
    <recommendedName>
        <fullName evidence="11">Low-density lipoprotein receptor-related protein 11</fullName>
    </recommendedName>
</protein>
<feature type="signal peptide" evidence="15">
    <location>
        <begin position="1"/>
        <end position="26"/>
    </location>
</feature>
<evidence type="ECO:0000256" key="7">
    <source>
        <dbReference type="ARBA" id="ARBA00023136"/>
    </source>
</evidence>
<feature type="chain" id="PRO_5039928626" description="Low-density lipoprotein receptor-related protein 11" evidence="15">
    <location>
        <begin position="27"/>
        <end position="581"/>
    </location>
</feature>
<dbReference type="InterPro" id="IPR023415">
    <property type="entry name" value="LDLR_class-A_CS"/>
</dbReference>
<keyword evidence="19" id="KW-1185">Reference proteome</keyword>
<dbReference type="FunFam" id="4.10.400.10:FF:000067">
    <property type="entry name" value="Serine peptidase inhibitor, Kunitz type 1"/>
    <property type="match status" value="1"/>
</dbReference>
<dbReference type="InterPro" id="IPR002172">
    <property type="entry name" value="LDrepeatLR_classA_rpt"/>
</dbReference>
<keyword evidence="5 15" id="KW-0732">Signal</keyword>
<keyword evidence="9" id="KW-0675">Receptor</keyword>
<dbReference type="SUPFAM" id="SSF57424">
    <property type="entry name" value="LDL receptor-like module"/>
    <property type="match status" value="1"/>
</dbReference>
<keyword evidence="8 12" id="KW-1015">Disulfide bond</keyword>
<name>A0A8C1KWF2_CYPCA</name>
<dbReference type="CDD" id="cd00146">
    <property type="entry name" value="PKD"/>
    <property type="match status" value="1"/>
</dbReference>
<dbReference type="PROSITE" id="PS01209">
    <property type="entry name" value="LDLRA_1"/>
    <property type="match status" value="1"/>
</dbReference>
<dbReference type="Gene3D" id="2.60.40.10">
    <property type="entry name" value="Immunoglobulins"/>
    <property type="match status" value="1"/>
</dbReference>
<dbReference type="PRINTS" id="PR00759">
    <property type="entry name" value="BASICPTASE"/>
</dbReference>
<dbReference type="InterPro" id="IPR013783">
    <property type="entry name" value="Ig-like_fold"/>
</dbReference>
<dbReference type="FunFam" id="2.60.40.10:FF:000061">
    <property type="entry name" value="Dyslexia-associated protein KIAA0319 homolog"/>
    <property type="match status" value="1"/>
</dbReference>
<keyword evidence="13" id="KW-0175">Coiled coil</keyword>
<dbReference type="Ensembl" id="ENSCCRT00010058242.1">
    <property type="protein sequence ID" value="ENSCCRP00010053136.1"/>
    <property type="gene ID" value="ENSCCRG00010022522.1"/>
</dbReference>
<evidence type="ECO:0000256" key="13">
    <source>
        <dbReference type="SAM" id="Coils"/>
    </source>
</evidence>
<evidence type="ECO:0000313" key="18">
    <source>
        <dbReference type="Ensembl" id="ENSCCRP00010053136.1"/>
    </source>
</evidence>
<dbReference type="InterPro" id="IPR036880">
    <property type="entry name" value="Kunitz_BPTI_sf"/>
</dbReference>
<dbReference type="GO" id="GO:0004867">
    <property type="term" value="F:serine-type endopeptidase inhibitor activity"/>
    <property type="evidence" value="ECO:0007669"/>
    <property type="project" value="InterPro"/>
</dbReference>
<evidence type="ECO:0000256" key="12">
    <source>
        <dbReference type="PROSITE-ProRule" id="PRU00124"/>
    </source>
</evidence>
<keyword evidence="6" id="KW-1133">Transmembrane helix</keyword>
<evidence type="ECO:0000259" key="16">
    <source>
        <dbReference type="PROSITE" id="PS50279"/>
    </source>
</evidence>
<evidence type="ECO:0000256" key="4">
    <source>
        <dbReference type="ARBA" id="ARBA00022692"/>
    </source>
</evidence>
<dbReference type="Pfam" id="PF07502">
    <property type="entry name" value="MANEC"/>
    <property type="match status" value="1"/>
</dbReference>
<dbReference type="PANTHER" id="PTHR46876">
    <property type="entry name" value="LOW-DENSITY LIPOPROTEIN RECEPTOR-RELATED PROTEIN 11"/>
    <property type="match status" value="1"/>
</dbReference>
<evidence type="ECO:0000256" key="15">
    <source>
        <dbReference type="SAM" id="SignalP"/>
    </source>
</evidence>
<dbReference type="PROSITE" id="PS50279">
    <property type="entry name" value="BPTI_KUNITZ_2"/>
    <property type="match status" value="1"/>
</dbReference>
<dbReference type="Pfam" id="PF00014">
    <property type="entry name" value="Kunitz_BPTI"/>
    <property type="match status" value="1"/>
</dbReference>
<evidence type="ECO:0000256" key="1">
    <source>
        <dbReference type="ARBA" id="ARBA00004479"/>
    </source>
</evidence>
<dbReference type="AlphaFoldDB" id="A0A8C1KWF2"/>
<keyword evidence="7" id="KW-0472">Membrane</keyword>
<evidence type="ECO:0000256" key="2">
    <source>
        <dbReference type="ARBA" id="ARBA00009939"/>
    </source>
</evidence>
<comment type="subcellular location">
    <subcellularLocation>
        <location evidence="1">Membrane</location>
        <topology evidence="1">Single-pass type I membrane protein</topology>
    </subcellularLocation>
</comment>
<dbReference type="InterPro" id="IPR013980">
    <property type="entry name" value="MANSC_dom"/>
</dbReference>
<feature type="disulfide bond" evidence="12">
    <location>
        <begin position="305"/>
        <end position="317"/>
    </location>
</feature>
<evidence type="ECO:0000256" key="3">
    <source>
        <dbReference type="ARBA" id="ARBA00022553"/>
    </source>
</evidence>
<dbReference type="SMART" id="SM00089">
    <property type="entry name" value="PKD"/>
    <property type="match status" value="1"/>
</dbReference>
<dbReference type="Pfam" id="PF22352">
    <property type="entry name" value="K319L-like_PKD"/>
    <property type="match status" value="1"/>
</dbReference>
<dbReference type="CDD" id="cd00112">
    <property type="entry name" value="LDLa"/>
    <property type="match status" value="1"/>
</dbReference>
<dbReference type="InterPro" id="IPR020901">
    <property type="entry name" value="Prtase_inh_Kunz-CS"/>
</dbReference>
<keyword evidence="10" id="KW-0325">Glycoprotein</keyword>
<dbReference type="SMART" id="SM00131">
    <property type="entry name" value="KU"/>
    <property type="match status" value="1"/>
</dbReference>
<feature type="domain" description="MANSC" evidence="17">
    <location>
        <begin position="75"/>
        <end position="158"/>
    </location>
</feature>
<dbReference type="InterPro" id="IPR011106">
    <property type="entry name" value="MANSC_N"/>
</dbReference>
<dbReference type="PROSITE" id="PS00280">
    <property type="entry name" value="BPTI_KUNITZ_1"/>
    <property type="match status" value="1"/>
</dbReference>
<dbReference type="SMART" id="SM00192">
    <property type="entry name" value="LDLa"/>
    <property type="match status" value="1"/>
</dbReference>
<dbReference type="FunFam" id="4.10.410.10:FF:000020">
    <property type="entry name" value="Collagen, type VI, alpha 3"/>
    <property type="match status" value="1"/>
</dbReference>
<reference evidence="18" key="1">
    <citation type="submission" date="2025-08" db="UniProtKB">
        <authorList>
            <consortium name="Ensembl"/>
        </authorList>
    </citation>
    <scope>IDENTIFICATION</scope>
</reference>
<dbReference type="SUPFAM" id="SSF49299">
    <property type="entry name" value="PKD domain"/>
    <property type="match status" value="1"/>
</dbReference>
<keyword evidence="3" id="KW-0597">Phosphoprotein</keyword>
<reference evidence="18" key="2">
    <citation type="submission" date="2025-09" db="UniProtKB">
        <authorList>
            <consortium name="Ensembl"/>
        </authorList>
    </citation>
    <scope>IDENTIFICATION</scope>
</reference>
<dbReference type="InterPro" id="IPR002223">
    <property type="entry name" value="Kunitz_BPTI"/>
</dbReference>